<protein>
    <submittedName>
        <fullName evidence="2">Uncharacterized protein</fullName>
    </submittedName>
</protein>
<dbReference type="KEGG" id="moc:BB934_02040"/>
<evidence type="ECO:0000256" key="1">
    <source>
        <dbReference type="SAM" id="MobiDB-lite"/>
    </source>
</evidence>
<evidence type="ECO:0000313" key="2">
    <source>
        <dbReference type="EMBL" id="ANY77147.1"/>
    </source>
</evidence>
<name>A0A1B2EB30_9HYPH</name>
<feature type="region of interest" description="Disordered" evidence="1">
    <location>
        <begin position="149"/>
        <end position="172"/>
    </location>
</feature>
<organism evidence="2">
    <name type="scientific">Microvirga ossetica</name>
    <dbReference type="NCBI Taxonomy" id="1882682"/>
    <lineage>
        <taxon>Bacteria</taxon>
        <taxon>Pseudomonadati</taxon>
        <taxon>Pseudomonadota</taxon>
        <taxon>Alphaproteobacteria</taxon>
        <taxon>Hyphomicrobiales</taxon>
        <taxon>Methylobacteriaceae</taxon>
        <taxon>Microvirga</taxon>
    </lineage>
</organism>
<feature type="compositionally biased region" description="Basic and acidic residues" evidence="1">
    <location>
        <begin position="160"/>
        <end position="172"/>
    </location>
</feature>
<gene>
    <name evidence="2" type="ORF">BB934_02040</name>
</gene>
<proteinExistence type="predicted"/>
<accession>A0A1B2EB30</accession>
<dbReference type="AlphaFoldDB" id="A0A1B2EB30"/>
<sequence length="172" mass="18986">MSVVSSVESQAIGFSRLPCARERACVVESDRDVPEVERAAVRDPAEDRDFAGTAWDFVADREPAIALGWARLEAPVCFFVADREAEVDADFSGVFRLLLGWEVSSFFIRAIVILSSAGAASRPYRGTAFLRDDNDGVAVRFVRENRRRRISSAARTPGQPEDRAPAVPVERL</sequence>
<reference evidence="2" key="1">
    <citation type="submission" date="2016-07" db="EMBL/GenBank/DDBJ databases">
        <title>Microvirga ossetica sp. nov. a new species of rhizobia isolated from root nodules of the legume species Vicia alpestris Steven originated from North Ossetia region in the Caucasus.</title>
        <authorList>
            <person name="Safronova V.I."/>
            <person name="Kuznetsova I.G."/>
            <person name="Sazanova A.L."/>
            <person name="Belimov A."/>
            <person name="Andronov E."/>
            <person name="Osledkin Y.S."/>
            <person name="Onishchuk O.P."/>
            <person name="Kurchak O.N."/>
            <person name="Shaposhnikov A.I."/>
            <person name="Willems A."/>
            <person name="Tikhonovich I.A."/>
        </authorList>
    </citation>
    <scope>NUCLEOTIDE SEQUENCE [LARGE SCALE GENOMIC DNA]</scope>
    <source>
        <strain evidence="2">V5/3M</strain>
    </source>
</reference>
<dbReference type="EMBL" id="CP016616">
    <property type="protein sequence ID" value="ANY77147.1"/>
    <property type="molecule type" value="Genomic_DNA"/>
</dbReference>